<evidence type="ECO:0000313" key="4">
    <source>
        <dbReference type="Proteomes" id="UP000006589"/>
    </source>
</evidence>
<comment type="similarity">
    <text evidence="1">Belongs to the metallophosphoesterase superfamily. YfcE family.</text>
</comment>
<dbReference type="Gene3D" id="3.60.21.10">
    <property type="match status" value="1"/>
</dbReference>
<dbReference type="EMBL" id="CP001001">
    <property type="protein sequence ID" value="ACB27150.1"/>
    <property type="molecule type" value="Genomic_DNA"/>
</dbReference>
<dbReference type="GeneID" id="6141264"/>
<evidence type="ECO:0000313" key="3">
    <source>
        <dbReference type="EMBL" id="ACB27150.1"/>
    </source>
</evidence>
<organism evidence="3 4">
    <name type="scientific">Methylobacterium radiotolerans (strain ATCC 27329 / DSM 1819 / JCM 2831 / NBRC 15690 / NCIMB 10815 / 0-1)</name>
    <dbReference type="NCBI Taxonomy" id="426355"/>
    <lineage>
        <taxon>Bacteria</taxon>
        <taxon>Pseudomonadati</taxon>
        <taxon>Pseudomonadota</taxon>
        <taxon>Alphaproteobacteria</taxon>
        <taxon>Hyphomicrobiales</taxon>
        <taxon>Methylobacteriaceae</taxon>
        <taxon>Methylobacterium</taxon>
    </lineage>
</organism>
<gene>
    <name evidence="3" type="ordered locus">Mrad2831_5193</name>
</gene>
<sequence length="194" mass="21927">MTIYFTADTHFGHQGILRMSKRPFATIQEHDELLVEAWNSTVRPGDEVWHLGDFAYRCPLAHAETIFKRLNGIKRLVCGNHEQKGRKLPWASQHEGYLDTVVAGRRMVLCHYGMRAWPGAFRGSLHLYGHTHGLLPDTLQSADVGVDRWPYRPIRLEEILGRMQATGLVPEEIALARAKEAEEGAAAEDDDDAE</sequence>
<dbReference type="PATRIC" id="fig|426355.14.peg.5260"/>
<dbReference type="Proteomes" id="UP000006589">
    <property type="component" value="Chromosome"/>
</dbReference>
<reference evidence="3 4" key="1">
    <citation type="submission" date="2008-03" db="EMBL/GenBank/DDBJ databases">
        <title>Complete sequence of chromosome of Methylobacterium radiotolerans JCM 2831.</title>
        <authorList>
            <consortium name="US DOE Joint Genome Institute"/>
            <person name="Copeland A."/>
            <person name="Lucas S."/>
            <person name="Lapidus A."/>
            <person name="Glavina del Rio T."/>
            <person name="Dalin E."/>
            <person name="Tice H."/>
            <person name="Bruce D."/>
            <person name="Goodwin L."/>
            <person name="Pitluck S."/>
            <person name="Kiss H."/>
            <person name="Brettin T."/>
            <person name="Detter J.C."/>
            <person name="Han C."/>
            <person name="Kuske C.R."/>
            <person name="Schmutz J."/>
            <person name="Larimer F."/>
            <person name="Land M."/>
            <person name="Hauser L."/>
            <person name="Kyrpides N."/>
            <person name="Mikhailova N."/>
            <person name="Marx C.J."/>
            <person name="Richardson P."/>
        </authorList>
    </citation>
    <scope>NUCLEOTIDE SEQUENCE [LARGE SCALE GENOMIC DNA]</scope>
    <source>
        <strain evidence="4">ATCC 27329 / DSM 1819 / JCM 2831 / NBRC 15690 / NCIMB 10815 / 0-1</strain>
    </source>
</reference>
<protein>
    <submittedName>
        <fullName evidence="3">Metallophosphoesterase</fullName>
    </submittedName>
</protein>
<dbReference type="AlphaFoldDB" id="B1LW87"/>
<dbReference type="Pfam" id="PF12850">
    <property type="entry name" value="Metallophos_2"/>
    <property type="match status" value="1"/>
</dbReference>
<dbReference type="KEGG" id="mrd:Mrad2831_5193"/>
<evidence type="ECO:0000256" key="1">
    <source>
        <dbReference type="ARBA" id="ARBA00008950"/>
    </source>
</evidence>
<dbReference type="InterPro" id="IPR029052">
    <property type="entry name" value="Metallo-depent_PP-like"/>
</dbReference>
<feature type="domain" description="Calcineurin-like phosphoesterase" evidence="2">
    <location>
        <begin position="1"/>
        <end position="133"/>
    </location>
</feature>
<dbReference type="RefSeq" id="WP_012322094.1">
    <property type="nucleotide sequence ID" value="NC_010505.1"/>
</dbReference>
<name>B1LW87_METRJ</name>
<dbReference type="STRING" id="426355.Mrad2831_5193"/>
<proteinExistence type="inferred from homology"/>
<dbReference type="eggNOG" id="COG4186">
    <property type="taxonomic scope" value="Bacteria"/>
</dbReference>
<accession>B1LW87</accession>
<dbReference type="OrthoDB" id="5380073at2"/>
<dbReference type="HOGENOM" id="CLU_092313_0_1_5"/>
<evidence type="ECO:0000259" key="2">
    <source>
        <dbReference type="Pfam" id="PF12850"/>
    </source>
</evidence>
<dbReference type="InterPro" id="IPR024654">
    <property type="entry name" value="Calcineurin-like_PHP_lpxH"/>
</dbReference>
<dbReference type="SUPFAM" id="SSF56300">
    <property type="entry name" value="Metallo-dependent phosphatases"/>
    <property type="match status" value="1"/>
</dbReference>